<organism evidence="3 4">
    <name type="scientific">Mucilaginibacter angelicae</name>
    <dbReference type="NCBI Taxonomy" id="869718"/>
    <lineage>
        <taxon>Bacteria</taxon>
        <taxon>Pseudomonadati</taxon>
        <taxon>Bacteroidota</taxon>
        <taxon>Sphingobacteriia</taxon>
        <taxon>Sphingobacteriales</taxon>
        <taxon>Sphingobacteriaceae</taxon>
        <taxon>Mucilaginibacter</taxon>
    </lineage>
</organism>
<keyword evidence="1" id="KW-1133">Transmembrane helix</keyword>
<reference evidence="3 4" key="1">
    <citation type="submission" date="2024-09" db="EMBL/GenBank/DDBJ databases">
        <authorList>
            <person name="Sun Q."/>
            <person name="Mori K."/>
        </authorList>
    </citation>
    <scope>NUCLEOTIDE SEQUENCE [LARGE SCALE GENOMIC DNA]</scope>
    <source>
        <strain evidence="3 4">NCAIM B.02415</strain>
    </source>
</reference>
<evidence type="ECO:0000259" key="2">
    <source>
        <dbReference type="Pfam" id="PF07853"/>
    </source>
</evidence>
<feature type="transmembrane region" description="Helical" evidence="1">
    <location>
        <begin position="53"/>
        <end position="70"/>
    </location>
</feature>
<evidence type="ECO:0000313" key="3">
    <source>
        <dbReference type="EMBL" id="MFC0515570.1"/>
    </source>
</evidence>
<dbReference type="PANTHER" id="PTHR37810">
    <property type="entry name" value="IMMUNITY PROTEIN SDPI"/>
    <property type="match status" value="1"/>
</dbReference>
<keyword evidence="4" id="KW-1185">Reference proteome</keyword>
<evidence type="ECO:0000313" key="4">
    <source>
        <dbReference type="Proteomes" id="UP001589828"/>
    </source>
</evidence>
<protein>
    <submittedName>
        <fullName evidence="3">SdpI family protein</fullName>
    </submittedName>
</protein>
<dbReference type="PANTHER" id="PTHR37810:SF5">
    <property type="entry name" value="IMMUNITY PROTEIN SDPI"/>
    <property type="match status" value="1"/>
</dbReference>
<feature type="transmembrane region" description="Helical" evidence="1">
    <location>
        <begin position="91"/>
        <end position="109"/>
    </location>
</feature>
<dbReference type="Pfam" id="PF07853">
    <property type="entry name" value="DUF1648"/>
    <property type="match status" value="1"/>
</dbReference>
<dbReference type="RefSeq" id="WP_377023388.1">
    <property type="nucleotide sequence ID" value="NZ_JBHLTS010000022.1"/>
</dbReference>
<proteinExistence type="predicted"/>
<feature type="transmembrane region" description="Helical" evidence="1">
    <location>
        <begin position="193"/>
        <end position="213"/>
    </location>
</feature>
<evidence type="ECO:0000256" key="1">
    <source>
        <dbReference type="SAM" id="Phobius"/>
    </source>
</evidence>
<sequence>MKKFTWVDAAALLIWLLPVAYIAYIYSSLPASVPVHFGMGGKPDRYGSKDEFIGTQAILMGASALVYLLMKYLPAIDPKKYVKYGEATFQKLAFGIVVFLTLLDIAIAFATVNSEFKIDKLILPIIGMLLAFIGNVMHSIKPNYFAGIRTPWTLEDNDTWRATHRLAGKLWFTGGLALTALVLFLPAKASTAVFMSGVAVMVLVPVIYSYVYFKKHRPQ</sequence>
<dbReference type="InterPro" id="IPR025962">
    <property type="entry name" value="SdpI/YhfL"/>
</dbReference>
<dbReference type="InterPro" id="IPR012867">
    <property type="entry name" value="DUF1648"/>
</dbReference>
<dbReference type="Proteomes" id="UP001589828">
    <property type="component" value="Unassembled WGS sequence"/>
</dbReference>
<keyword evidence="1" id="KW-0812">Transmembrane</keyword>
<dbReference type="Pfam" id="PF13630">
    <property type="entry name" value="SdpI"/>
    <property type="match status" value="1"/>
</dbReference>
<feature type="transmembrane region" description="Helical" evidence="1">
    <location>
        <begin position="121"/>
        <end position="140"/>
    </location>
</feature>
<dbReference type="PIRSF" id="PIRSF038959">
    <property type="entry name" value="SdpI"/>
    <property type="match status" value="1"/>
</dbReference>
<feature type="transmembrane region" description="Helical" evidence="1">
    <location>
        <begin position="12"/>
        <end position="33"/>
    </location>
</feature>
<feature type="transmembrane region" description="Helical" evidence="1">
    <location>
        <begin position="170"/>
        <end position="187"/>
    </location>
</feature>
<comment type="caution">
    <text evidence="3">The sequence shown here is derived from an EMBL/GenBank/DDBJ whole genome shotgun (WGS) entry which is preliminary data.</text>
</comment>
<feature type="domain" description="DUF1648" evidence="2">
    <location>
        <begin position="13"/>
        <end position="49"/>
    </location>
</feature>
<accession>A0ABV6L811</accession>
<gene>
    <name evidence="3" type="ORF">ACFFGT_15230</name>
</gene>
<name>A0ABV6L811_9SPHI</name>
<dbReference type="InterPro" id="IPR026272">
    <property type="entry name" value="SdpI"/>
</dbReference>
<keyword evidence="1" id="KW-0472">Membrane</keyword>
<dbReference type="EMBL" id="JBHLTS010000022">
    <property type="protein sequence ID" value="MFC0515570.1"/>
    <property type="molecule type" value="Genomic_DNA"/>
</dbReference>